<keyword evidence="2" id="KW-1185">Reference proteome</keyword>
<dbReference type="EnsemblMetazoa" id="AFAF014818-RA">
    <property type="protein sequence ID" value="AFAF014818-PA"/>
    <property type="gene ID" value="AFAF014818"/>
</dbReference>
<evidence type="ECO:0000313" key="2">
    <source>
        <dbReference type="Proteomes" id="UP000075886"/>
    </source>
</evidence>
<reference evidence="1" key="2">
    <citation type="submission" date="2020-05" db="UniProtKB">
        <authorList>
            <consortium name="EnsemblMetazoa"/>
        </authorList>
    </citation>
    <scope>IDENTIFICATION</scope>
    <source>
        <strain evidence="1">FAR1</strain>
    </source>
</reference>
<dbReference type="AlphaFoldDB" id="A0A182QQG1"/>
<organism evidence="1 2">
    <name type="scientific">Anopheles farauti</name>
    <dbReference type="NCBI Taxonomy" id="69004"/>
    <lineage>
        <taxon>Eukaryota</taxon>
        <taxon>Metazoa</taxon>
        <taxon>Ecdysozoa</taxon>
        <taxon>Arthropoda</taxon>
        <taxon>Hexapoda</taxon>
        <taxon>Insecta</taxon>
        <taxon>Pterygota</taxon>
        <taxon>Neoptera</taxon>
        <taxon>Endopterygota</taxon>
        <taxon>Diptera</taxon>
        <taxon>Nematocera</taxon>
        <taxon>Culicoidea</taxon>
        <taxon>Culicidae</taxon>
        <taxon>Anophelinae</taxon>
        <taxon>Anopheles</taxon>
    </lineage>
</organism>
<dbReference type="EMBL" id="AXCN02000847">
    <property type="status" value="NOT_ANNOTATED_CDS"/>
    <property type="molecule type" value="Genomic_DNA"/>
</dbReference>
<dbReference type="Proteomes" id="UP000075886">
    <property type="component" value="Unassembled WGS sequence"/>
</dbReference>
<name>A0A182QQG1_9DIPT</name>
<protein>
    <submittedName>
        <fullName evidence="1">Uncharacterized protein</fullName>
    </submittedName>
</protein>
<accession>A0A182QQG1</accession>
<evidence type="ECO:0000313" key="1">
    <source>
        <dbReference type="EnsemblMetazoa" id="AFAF014818-PA"/>
    </source>
</evidence>
<proteinExistence type="predicted"/>
<dbReference type="VEuPathDB" id="VectorBase:AFAF014818"/>
<reference evidence="2" key="1">
    <citation type="submission" date="2014-01" db="EMBL/GenBank/DDBJ databases">
        <title>The Genome Sequence of Anopheles farauti FAR1 (V2).</title>
        <authorList>
            <consortium name="The Broad Institute Genomics Platform"/>
            <person name="Neafsey D.E."/>
            <person name="Besansky N."/>
            <person name="Howell P."/>
            <person name="Walton C."/>
            <person name="Young S.K."/>
            <person name="Zeng Q."/>
            <person name="Gargeya S."/>
            <person name="Fitzgerald M."/>
            <person name="Haas B."/>
            <person name="Abouelleil A."/>
            <person name="Allen A.W."/>
            <person name="Alvarado L."/>
            <person name="Arachchi H.M."/>
            <person name="Berlin A.M."/>
            <person name="Chapman S.B."/>
            <person name="Gainer-Dewar J."/>
            <person name="Goldberg J."/>
            <person name="Griggs A."/>
            <person name="Gujja S."/>
            <person name="Hansen M."/>
            <person name="Howarth C."/>
            <person name="Imamovic A."/>
            <person name="Ireland A."/>
            <person name="Larimer J."/>
            <person name="McCowan C."/>
            <person name="Murphy C."/>
            <person name="Pearson M."/>
            <person name="Poon T.W."/>
            <person name="Priest M."/>
            <person name="Roberts A."/>
            <person name="Saif S."/>
            <person name="Shea T."/>
            <person name="Sisk P."/>
            <person name="Sykes S."/>
            <person name="Wortman J."/>
            <person name="Nusbaum C."/>
            <person name="Birren B."/>
        </authorList>
    </citation>
    <scope>NUCLEOTIDE SEQUENCE [LARGE SCALE GENOMIC DNA]</scope>
    <source>
        <strain evidence="2">FAR1</strain>
    </source>
</reference>
<sequence length="101" mass="11160">MRAVPPFVQTFVFGGCSNPSLPSSYFPCLISPQPMTRTTTWSQNWQQNVSQNRRYMRNKSEKSANVSAPMCLTLTTLRNGSGIVYGLLPETLPLAGCEAKT</sequence>
<dbReference type="PROSITE" id="PS51257">
    <property type="entry name" value="PROKAR_LIPOPROTEIN"/>
    <property type="match status" value="1"/>
</dbReference>